<dbReference type="GO" id="GO:0005778">
    <property type="term" value="C:peroxisomal membrane"/>
    <property type="evidence" value="ECO:0000318"/>
    <property type="project" value="GO_Central"/>
</dbReference>
<evidence type="ECO:0000256" key="12">
    <source>
        <dbReference type="ARBA" id="ARBA00048778"/>
    </source>
</evidence>
<dbReference type="GO" id="GO:0016558">
    <property type="term" value="P:protein import into peroxisome matrix"/>
    <property type="evidence" value="ECO:0000318"/>
    <property type="project" value="GO_Central"/>
</dbReference>
<gene>
    <name evidence="15 17 18" type="primary">pex1</name>
</gene>
<reference evidence="15" key="1">
    <citation type="journal article" date="2010" name="Science">
        <title>The genome of the Western clawed frog Xenopus tropicalis.</title>
        <authorList>
            <person name="Hellsten U."/>
            <person name="Harland R.M."/>
            <person name="Gilchrist M.J."/>
            <person name="Hendrix D."/>
            <person name="Jurka J."/>
            <person name="Kapitonov V."/>
            <person name="Ovcharenko I."/>
            <person name="Putnam N.H."/>
            <person name="Shu S."/>
            <person name="Taher L."/>
            <person name="Blitz I.L."/>
            <person name="Blumberg B."/>
            <person name="Dichmann D.S."/>
            <person name="Dubchak I."/>
            <person name="Amaya E."/>
            <person name="Detter J.C."/>
            <person name="Fletcher R."/>
            <person name="Gerhard D.S."/>
            <person name="Goodstein D."/>
            <person name="Graves T."/>
            <person name="Grigoriev I.V."/>
            <person name="Grimwood J."/>
            <person name="Kawashima T."/>
            <person name="Lindquist E."/>
            <person name="Lucas S.M."/>
            <person name="Mead P.E."/>
            <person name="Mitros T."/>
            <person name="Ogino H."/>
            <person name="Ohta Y."/>
            <person name="Poliakov A.V."/>
            <person name="Pollet N."/>
            <person name="Robert J."/>
            <person name="Salamov A."/>
            <person name="Sater A.K."/>
            <person name="Schmutz J."/>
            <person name="Terry A."/>
            <person name="Vize P.D."/>
            <person name="Warren W.C."/>
            <person name="Wells D."/>
            <person name="Wills A."/>
            <person name="Wilson R.K."/>
            <person name="Zimmerman L.B."/>
            <person name="Zorn A.M."/>
            <person name="Grainger R."/>
            <person name="Grammer T."/>
            <person name="Khokha M.K."/>
            <person name="Richardson P.M."/>
            <person name="Rokhsar D.S."/>
        </authorList>
    </citation>
    <scope>NUCLEOTIDE SEQUENCE [LARGE SCALE GENOMIC DNA]</scope>
    <source>
        <strain evidence="15">Nigerian</strain>
    </source>
</reference>
<dbReference type="InterPro" id="IPR015343">
    <property type="entry name" value="PEX1-N-lobe"/>
</dbReference>
<evidence type="ECO:0000256" key="8">
    <source>
        <dbReference type="ARBA" id="ARBA00022927"/>
    </source>
</evidence>
<dbReference type="FunFam" id="1.10.8.60:FF:000060">
    <property type="entry name" value="peroxisome biogenesis factor 1"/>
    <property type="match status" value="1"/>
</dbReference>
<dbReference type="OMA" id="QGFVNIQ"/>
<dbReference type="GO" id="GO:0016887">
    <property type="term" value="F:ATP hydrolysis activity"/>
    <property type="evidence" value="ECO:0000318"/>
    <property type="project" value="GO_Central"/>
</dbReference>
<dbReference type="InterPro" id="IPR009010">
    <property type="entry name" value="Asp_de-COase-like_dom_sf"/>
</dbReference>
<reference evidence="15" key="2">
    <citation type="submission" date="2011-06" db="UniProtKB">
        <authorList>
            <consortium name="Ensembl"/>
        </authorList>
    </citation>
    <scope>IDENTIFICATION</scope>
</reference>
<keyword evidence="9" id="KW-0472">Membrane</keyword>
<feature type="region of interest" description="Disordered" evidence="13">
    <location>
        <begin position="193"/>
        <end position="236"/>
    </location>
</feature>
<keyword evidence="4" id="KW-0962">Peroxisome biogenesis</keyword>
<dbReference type="PANTHER" id="PTHR23077:SF12">
    <property type="entry name" value="PEROXISOMAL ATPASE PEX1"/>
    <property type="match status" value="1"/>
</dbReference>
<evidence type="ECO:0000256" key="7">
    <source>
        <dbReference type="ARBA" id="ARBA00022840"/>
    </source>
</evidence>
<evidence type="ECO:0000313" key="17">
    <source>
        <dbReference type="RefSeq" id="XP_004915478.1"/>
    </source>
</evidence>
<evidence type="ECO:0000256" key="3">
    <source>
        <dbReference type="ARBA" id="ARBA00022448"/>
    </source>
</evidence>
<dbReference type="SUPFAM" id="SSF50692">
    <property type="entry name" value="ADC-like"/>
    <property type="match status" value="1"/>
</dbReference>
<keyword evidence="6" id="KW-0378">Hydrolase</keyword>
<dbReference type="AlphaFoldDB" id="F6SHU6"/>
<dbReference type="GO" id="GO:0005829">
    <property type="term" value="C:cytosol"/>
    <property type="evidence" value="ECO:0000318"/>
    <property type="project" value="GO_Central"/>
</dbReference>
<evidence type="ECO:0000256" key="13">
    <source>
        <dbReference type="SAM" id="MobiDB-lite"/>
    </source>
</evidence>
<evidence type="ECO:0000256" key="10">
    <source>
        <dbReference type="ARBA" id="ARBA00032509"/>
    </source>
</evidence>
<evidence type="ECO:0000256" key="9">
    <source>
        <dbReference type="ARBA" id="ARBA00023136"/>
    </source>
</evidence>
<dbReference type="Proteomes" id="UP000008143">
    <property type="component" value="Chromosome 6"/>
</dbReference>
<keyword evidence="3" id="KW-0813">Transport</keyword>
<dbReference type="HOGENOM" id="CLU_000688_1_1_1"/>
<dbReference type="FunFam" id="3.40.50.300:FF:001852">
    <property type="entry name" value="Peroxisomal biogenesis factor 1"/>
    <property type="match status" value="1"/>
</dbReference>
<dbReference type="SMART" id="SM00382">
    <property type="entry name" value="AAA"/>
    <property type="match status" value="2"/>
</dbReference>
<name>F6SHU6_XENTR</name>
<dbReference type="Gene3D" id="3.10.330.10">
    <property type="match status" value="1"/>
</dbReference>
<dbReference type="PROSITE" id="PS00674">
    <property type="entry name" value="AAA"/>
    <property type="match status" value="1"/>
</dbReference>
<evidence type="ECO:0000256" key="5">
    <source>
        <dbReference type="ARBA" id="ARBA00022741"/>
    </source>
</evidence>
<dbReference type="RefSeq" id="XP_004915478.1">
    <property type="nucleotide sequence ID" value="XM_004915421.4"/>
</dbReference>
<dbReference type="InterPro" id="IPR050168">
    <property type="entry name" value="AAA_ATPase_domain"/>
</dbReference>
<dbReference type="CDD" id="cd19526">
    <property type="entry name" value="RecA-like_PEX1_r2"/>
    <property type="match status" value="1"/>
</dbReference>
<reference evidence="17" key="3">
    <citation type="submission" date="2025-04" db="UniProtKB">
        <authorList>
            <consortium name="RefSeq"/>
        </authorList>
    </citation>
    <scope>IDENTIFICATION</scope>
    <source>
        <strain evidence="17">Nigerian</strain>
        <tissue evidence="17">Liver and blood</tissue>
    </source>
</reference>
<keyword evidence="8" id="KW-0653">Protein transport</keyword>
<dbReference type="GO" id="GO:0043335">
    <property type="term" value="P:protein unfolding"/>
    <property type="evidence" value="ECO:0000318"/>
    <property type="project" value="GO_Central"/>
</dbReference>
<organism evidence="15">
    <name type="scientific">Xenopus tropicalis</name>
    <name type="common">Western clawed frog</name>
    <name type="synonym">Silurana tropicalis</name>
    <dbReference type="NCBI Taxonomy" id="8364"/>
    <lineage>
        <taxon>Eukaryota</taxon>
        <taxon>Metazoa</taxon>
        <taxon>Chordata</taxon>
        <taxon>Craniata</taxon>
        <taxon>Vertebrata</taxon>
        <taxon>Euteleostomi</taxon>
        <taxon>Amphibia</taxon>
        <taxon>Batrachia</taxon>
        <taxon>Anura</taxon>
        <taxon>Pipoidea</taxon>
        <taxon>Pipidae</taxon>
        <taxon>Xenopodinae</taxon>
        <taxon>Xenopus</taxon>
        <taxon>Silurana</taxon>
    </lineage>
</organism>
<dbReference type="Pfam" id="PF00004">
    <property type="entry name" value="AAA"/>
    <property type="match status" value="2"/>
</dbReference>
<dbReference type="Bgee" id="ENSXETG00000003420">
    <property type="expression patterns" value="Expressed in skeletal muscle tissue and 12 other cell types or tissues"/>
</dbReference>
<protein>
    <recommendedName>
        <fullName evidence="11">Peroxisomal ATPase PEX1</fullName>
    </recommendedName>
    <alternativeName>
        <fullName evidence="10">Peroxin-1</fullName>
    </alternativeName>
</protein>
<dbReference type="eggNOG" id="KOG0735">
    <property type="taxonomic scope" value="Eukaryota"/>
</dbReference>
<evidence type="ECO:0000256" key="2">
    <source>
        <dbReference type="ARBA" id="ARBA00006914"/>
    </source>
</evidence>
<dbReference type="ExpressionAtlas" id="F6SHU6">
    <property type="expression patterns" value="baseline"/>
</dbReference>
<feature type="compositionally biased region" description="Polar residues" evidence="13">
    <location>
        <begin position="210"/>
        <end position="220"/>
    </location>
</feature>
<evidence type="ECO:0000313" key="16">
    <source>
        <dbReference type="Proteomes" id="UP000008143"/>
    </source>
</evidence>
<comment type="catalytic activity">
    <reaction evidence="12">
        <text>ATP + H2O = ADP + phosphate + H(+)</text>
        <dbReference type="Rhea" id="RHEA:13065"/>
        <dbReference type="ChEBI" id="CHEBI:15377"/>
        <dbReference type="ChEBI" id="CHEBI:15378"/>
        <dbReference type="ChEBI" id="CHEBI:30616"/>
        <dbReference type="ChEBI" id="CHEBI:43474"/>
        <dbReference type="ChEBI" id="CHEBI:456216"/>
    </reaction>
    <physiologicalReaction direction="left-to-right" evidence="12">
        <dbReference type="Rhea" id="RHEA:13066"/>
    </physiologicalReaction>
</comment>
<dbReference type="FunFam" id="1.10.8.60:FF:000067">
    <property type="entry name" value="Peroxisomal biogenesis factor 1"/>
    <property type="match status" value="1"/>
</dbReference>
<feature type="compositionally biased region" description="Basic and acidic residues" evidence="13">
    <location>
        <begin position="198"/>
        <end position="209"/>
    </location>
</feature>
<dbReference type="Pfam" id="PF17862">
    <property type="entry name" value="AAA_lid_3"/>
    <property type="match status" value="1"/>
</dbReference>
<feature type="compositionally biased region" description="Basic and acidic residues" evidence="13">
    <location>
        <begin position="342"/>
        <end position="354"/>
    </location>
</feature>
<dbReference type="Pfam" id="PF09263">
    <property type="entry name" value="PEX-2N"/>
    <property type="match status" value="1"/>
</dbReference>
<evidence type="ECO:0000256" key="1">
    <source>
        <dbReference type="ARBA" id="ARBA00004370"/>
    </source>
</evidence>
<dbReference type="GeneTree" id="ENSGT00550000075032"/>
<evidence type="ECO:0000256" key="6">
    <source>
        <dbReference type="ARBA" id="ARBA00022801"/>
    </source>
</evidence>
<evidence type="ECO:0000256" key="4">
    <source>
        <dbReference type="ARBA" id="ARBA00022593"/>
    </source>
</evidence>
<dbReference type="CTD" id="5189"/>
<dbReference type="InterPro" id="IPR003960">
    <property type="entry name" value="ATPase_AAA_CS"/>
</dbReference>
<evidence type="ECO:0000259" key="14">
    <source>
        <dbReference type="SMART" id="SM00382"/>
    </source>
</evidence>
<dbReference type="GeneID" id="779516"/>
<dbReference type="Ensembl" id="ENSXETT00000007412">
    <property type="protein sequence ID" value="ENSXETP00000007412"/>
    <property type="gene ID" value="ENSXETG00000003420"/>
</dbReference>
<dbReference type="AGR" id="Xenbase:XB-GENE-985415"/>
<accession>F6SHU6</accession>
<keyword evidence="5" id="KW-0547">Nucleotide-binding</keyword>
<dbReference type="SUPFAM" id="SSF54585">
    <property type="entry name" value="Cdc48 domain 2-like"/>
    <property type="match status" value="1"/>
</dbReference>
<dbReference type="InterPro" id="IPR029067">
    <property type="entry name" value="CDC48_domain_2-like_sf"/>
</dbReference>
<dbReference type="Gene3D" id="3.40.50.300">
    <property type="entry name" value="P-loop containing nucleotide triphosphate hydrolases"/>
    <property type="match status" value="2"/>
</dbReference>
<dbReference type="InterPro" id="IPR041569">
    <property type="entry name" value="AAA_lid_3"/>
</dbReference>
<dbReference type="InterPro" id="IPR003593">
    <property type="entry name" value="AAA+_ATPase"/>
</dbReference>
<evidence type="ECO:0000313" key="15">
    <source>
        <dbReference type="Ensembl" id="ENSXETP00000007412"/>
    </source>
</evidence>
<dbReference type="FunFam" id="3.40.50.300:FF:000966">
    <property type="entry name" value="Peroxisomal biogenesis factor 1"/>
    <property type="match status" value="1"/>
</dbReference>
<dbReference type="CDD" id="cd00009">
    <property type="entry name" value="AAA"/>
    <property type="match status" value="1"/>
</dbReference>
<dbReference type="OrthoDB" id="8173462at2759"/>
<comment type="subcellular location">
    <subcellularLocation>
        <location evidence="1">Membrane</location>
    </subcellularLocation>
</comment>
<dbReference type="Gene3D" id="2.40.40.20">
    <property type="match status" value="1"/>
</dbReference>
<feature type="region of interest" description="Disordered" evidence="13">
    <location>
        <begin position="335"/>
        <end position="371"/>
    </location>
</feature>
<dbReference type="PANTHER" id="PTHR23077">
    <property type="entry name" value="AAA-FAMILY ATPASE"/>
    <property type="match status" value="1"/>
</dbReference>
<dbReference type="Pfam" id="PF09262">
    <property type="entry name" value="PEX-1N"/>
    <property type="match status" value="1"/>
</dbReference>
<comment type="similarity">
    <text evidence="2">Belongs to the AAA ATPase family.</text>
</comment>
<dbReference type="InterPro" id="IPR003959">
    <property type="entry name" value="ATPase_AAA_core"/>
</dbReference>
<dbReference type="Gene3D" id="1.10.8.60">
    <property type="match status" value="2"/>
</dbReference>
<dbReference type="GO" id="GO:0005524">
    <property type="term" value="F:ATP binding"/>
    <property type="evidence" value="ECO:0007669"/>
    <property type="project" value="UniProtKB-KW"/>
</dbReference>
<sequence>MLGPGPPGAAVSLKLTSAKDTFLRVTPEVLAQLRLEQKHAVEVSWSDQEPVYLCWMERRSGTCSRTNVAELNRQFGEILGFSDGQQVFLKQCTNVISCKEVTVEPLTADDWDILELHSSALESRLLDQIRIVYPKAIFPVWVDPHTCIYLQIGALTPQSSYGRLEPLTELIVAPKQRNLETISPAFIPPGPEDLDVNFSHEKSDHKQSRTADSQRQSTEGESGPTESDHSDSLSSSKSIWDTVGDFLLRSLGRKPALSLGSSETELIKKSLVKKVELEAVFRVSSRIPHIVKSSQEYNDYANDNCVHVFLWYPEPPGLVPDIVVTFGTIQELLSPKRRKESTRKNTEPSEKKPDGIAPGSPKQRNSDTKGHSATVKIVWHGFDDLKDVIEYDTRNGNTHVGKVWVPSQLRKKLNINISSAVRIHSHDSVLRLPTSLTLQPAQTLDRNIHEDEIKAAFSTWLQSNSTLKMPWIAGNTGYIQIILKDEVSDFFIILDKLDLQSSQDDFYMLCPSIMEKTKIHVNFEPAPSEESHRHLHADQNLLYLKLQNLGGVSKLGKSCYDHVVHCLLGRPLSRQLVASASGLRSGGVLLCGPKGSGKSTLAKALCKEASEQLEAHVEEIDCKLLKGKNVENIIQTLEEAFEEAAWRQPSVILLDDLDQIAGVASSPELEQSPEATQSKQLAYVLKDLMKNIISMDTLVSLIATCQSEHSLNPVLISEQGTHLFQCVKPIPPPTQENRSEMLRCVIENRLSGDTAFYRDLDFQYLARETEGFVARDFTMLVERAIESSVSKRQICRIEDLVLSTTDFQRALKGFTPLSLRNAQLHKPKKQDWNMVGGLHDIRQVLKDTIELPAKYPELFANLPIRHRSGVLLYGAPGTGKTLLAGVIAHESRMNFISIKGPELLSKYIGASEQAVRDVFTRAQAAKPCILFFDEFDSIAPRRGHDNTGVTDRVVNQMLTQLDGVEGLQGVYVLAATSRPDLIDPALLRPGRLDECLYCPPPDQDSRFEILKGLSHSMLLDENVDLKHIASLTDYFTGADLKALLYNAQLEAIHTNLSVTVPQDNNSGSDSDMSLSSIIFLNHSSASDDSGGDQDSVLDHSLPSLDMIKLPIEDIHSSMWRLYFGNSYDSDLGNGSSEQTSQSFSGSNSITHEFTGPTIGELVPSQPLVFISSSPEDHQQHSQEQCQKVDDEISVPKANCMNVVYDSHSQMESKKSLLIKQHHLLNALASTRPSISQEDWKFFNHLYENFKNPKQSSRETWRSGQKVTLA</sequence>
<dbReference type="SUPFAM" id="SSF52540">
    <property type="entry name" value="P-loop containing nucleoside triphosphate hydrolases"/>
    <property type="match status" value="2"/>
</dbReference>
<evidence type="ECO:0000256" key="11">
    <source>
        <dbReference type="ARBA" id="ARBA00034532"/>
    </source>
</evidence>
<keyword evidence="16" id="KW-1185">Reference proteome</keyword>
<dbReference type="InterPro" id="IPR015342">
    <property type="entry name" value="PEX1-N_C-lobe"/>
</dbReference>
<feature type="domain" description="AAA+ ATPase" evidence="14">
    <location>
        <begin position="866"/>
        <end position="1002"/>
    </location>
</feature>
<dbReference type="InterPro" id="IPR027417">
    <property type="entry name" value="P-loop_NTPase"/>
</dbReference>
<proteinExistence type="inferred from homology"/>
<dbReference type="FunFam" id="3.10.330.10:FF:000004">
    <property type="entry name" value="Peroxisome biogenesis factor 1"/>
    <property type="match status" value="1"/>
</dbReference>
<keyword evidence="7" id="KW-0067">ATP-binding</keyword>
<evidence type="ECO:0000313" key="18">
    <source>
        <dbReference type="Xenbase" id="XB-GENE-985415"/>
    </source>
</evidence>
<feature type="domain" description="AAA+ ATPase" evidence="14">
    <location>
        <begin position="584"/>
        <end position="734"/>
    </location>
</feature>
<dbReference type="Xenbase" id="XB-GENE-985415">
    <property type="gene designation" value="pex1"/>
</dbReference>